<dbReference type="STRING" id="1391627.SAMN05216464_104161"/>
<evidence type="ECO:0000313" key="3">
    <source>
        <dbReference type="Proteomes" id="UP000199072"/>
    </source>
</evidence>
<evidence type="ECO:0000256" key="1">
    <source>
        <dbReference type="SAM" id="Phobius"/>
    </source>
</evidence>
<gene>
    <name evidence="2" type="ORF">SAMN05216464_104161</name>
</gene>
<feature type="transmembrane region" description="Helical" evidence="1">
    <location>
        <begin position="122"/>
        <end position="144"/>
    </location>
</feature>
<sequence length="156" mass="17851">MNLFTVLLFFHSLIRWFVLAGLLIAICRAYRGYTKRLPFDKTDNALRHWTATVAHIQLMLGIYMYTQSPTVKSLFNGIASTNRVSEPVFFGAIHIGMMLAAIIIITIGSARARRQLNHHDKFKTMLIWFGIALAAIFIAIPWPFSPLAHRPYLRSF</sequence>
<evidence type="ECO:0000313" key="2">
    <source>
        <dbReference type="EMBL" id="SDE15624.1"/>
    </source>
</evidence>
<evidence type="ECO:0008006" key="4">
    <source>
        <dbReference type="Google" id="ProtNLM"/>
    </source>
</evidence>
<dbReference type="EMBL" id="FNAI01000004">
    <property type="protein sequence ID" value="SDE15624.1"/>
    <property type="molecule type" value="Genomic_DNA"/>
</dbReference>
<dbReference type="OrthoDB" id="329514at2"/>
<keyword evidence="1" id="KW-0472">Membrane</keyword>
<accession>A0A1G7AL16</accession>
<reference evidence="2 3" key="1">
    <citation type="submission" date="2016-10" db="EMBL/GenBank/DDBJ databases">
        <authorList>
            <person name="de Groot N.N."/>
        </authorList>
    </citation>
    <scope>NUCLEOTIDE SEQUENCE [LARGE SCALE GENOMIC DNA]</scope>
    <source>
        <strain evidence="2 3">47C3B</strain>
    </source>
</reference>
<keyword evidence="1" id="KW-0812">Transmembrane</keyword>
<feature type="transmembrane region" description="Helical" evidence="1">
    <location>
        <begin position="88"/>
        <end position="110"/>
    </location>
</feature>
<name>A0A1G7AL16_9SPHI</name>
<keyword evidence="1" id="KW-1133">Transmembrane helix</keyword>
<dbReference type="Proteomes" id="UP000199072">
    <property type="component" value="Unassembled WGS sequence"/>
</dbReference>
<keyword evidence="3" id="KW-1185">Reference proteome</keyword>
<feature type="transmembrane region" description="Helical" evidence="1">
    <location>
        <begin position="48"/>
        <end position="68"/>
    </location>
</feature>
<feature type="transmembrane region" description="Helical" evidence="1">
    <location>
        <begin position="6"/>
        <end position="27"/>
    </location>
</feature>
<protein>
    <recommendedName>
        <fullName evidence="4">Cytochrome b561</fullName>
    </recommendedName>
</protein>
<dbReference type="AlphaFoldDB" id="A0A1G7AL16"/>
<proteinExistence type="predicted"/>
<organism evidence="2 3">
    <name type="scientific">Mucilaginibacter pineti</name>
    <dbReference type="NCBI Taxonomy" id="1391627"/>
    <lineage>
        <taxon>Bacteria</taxon>
        <taxon>Pseudomonadati</taxon>
        <taxon>Bacteroidota</taxon>
        <taxon>Sphingobacteriia</taxon>
        <taxon>Sphingobacteriales</taxon>
        <taxon>Sphingobacteriaceae</taxon>
        <taxon>Mucilaginibacter</taxon>
    </lineage>
</organism>